<organism evidence="2 3">
    <name type="scientific">Thalassotalea euphylliae</name>
    <dbReference type="NCBI Taxonomy" id="1655234"/>
    <lineage>
        <taxon>Bacteria</taxon>
        <taxon>Pseudomonadati</taxon>
        <taxon>Pseudomonadota</taxon>
        <taxon>Gammaproteobacteria</taxon>
        <taxon>Alteromonadales</taxon>
        <taxon>Colwelliaceae</taxon>
        <taxon>Thalassotalea</taxon>
    </lineage>
</organism>
<comment type="caution">
    <text evidence="2">The sequence shown here is derived from an EMBL/GenBank/DDBJ whole genome shotgun (WGS) entry which is preliminary data.</text>
</comment>
<reference evidence="3" key="1">
    <citation type="submission" date="2018-08" db="EMBL/GenBank/DDBJ databases">
        <title>Thalassotalea euphylliae genome.</title>
        <authorList>
            <person name="Summers S."/>
            <person name="Rice S.A."/>
            <person name="Freckelton M.L."/>
            <person name="Nedved B.T."/>
            <person name="Hadfield M.G."/>
        </authorList>
    </citation>
    <scope>NUCLEOTIDE SEQUENCE [LARGE SCALE GENOMIC DNA]</scope>
    <source>
        <strain evidence="3">H3</strain>
    </source>
</reference>
<evidence type="ECO:0000313" key="2">
    <source>
        <dbReference type="EMBL" id="REL30047.1"/>
    </source>
</evidence>
<name>A0A3E0U088_9GAMM</name>
<sequence length="91" mass="9729">MTRLALIFISCCLLLATTPTATAQPYFDKQQGGQSRSKGVTAQQAAKKVQSRFGGKVLKVQPSGNGYRVKLIKKDGRIVSVFVDGSGKIKG</sequence>
<dbReference type="EMBL" id="QUOT01000001">
    <property type="protein sequence ID" value="REL30047.1"/>
    <property type="molecule type" value="Genomic_DNA"/>
</dbReference>
<evidence type="ECO:0000313" key="3">
    <source>
        <dbReference type="Proteomes" id="UP000256899"/>
    </source>
</evidence>
<protein>
    <submittedName>
        <fullName evidence="2">Uncharacterized protein</fullName>
    </submittedName>
</protein>
<gene>
    <name evidence="2" type="ORF">DXX94_04660</name>
</gene>
<feature type="signal peptide" evidence="1">
    <location>
        <begin position="1"/>
        <end position="23"/>
    </location>
</feature>
<keyword evidence="3" id="KW-1185">Reference proteome</keyword>
<feature type="chain" id="PRO_5017782199" evidence="1">
    <location>
        <begin position="24"/>
        <end position="91"/>
    </location>
</feature>
<proteinExistence type="predicted"/>
<accession>A0A3E0U088</accession>
<keyword evidence="1" id="KW-0732">Signal</keyword>
<dbReference type="Proteomes" id="UP000256899">
    <property type="component" value="Unassembled WGS sequence"/>
</dbReference>
<dbReference type="AlphaFoldDB" id="A0A3E0U088"/>
<evidence type="ECO:0000256" key="1">
    <source>
        <dbReference type="SAM" id="SignalP"/>
    </source>
</evidence>